<dbReference type="GO" id="GO:0022904">
    <property type="term" value="P:respiratory electron transport chain"/>
    <property type="evidence" value="ECO:0007669"/>
    <property type="project" value="TreeGrafter"/>
</dbReference>
<dbReference type="NCBIfam" id="NF011055">
    <property type="entry name" value="PRK14487.1"/>
    <property type="match status" value="1"/>
</dbReference>
<evidence type="ECO:0000256" key="11">
    <source>
        <dbReference type="ARBA" id="ARBA00022967"/>
    </source>
</evidence>
<evidence type="ECO:0000256" key="9">
    <source>
        <dbReference type="ARBA" id="ARBA00022692"/>
    </source>
</evidence>
<dbReference type="NCBIfam" id="NF011053">
    <property type="entry name" value="PRK14485.1"/>
    <property type="match status" value="1"/>
</dbReference>
<dbReference type="InterPro" id="IPR003468">
    <property type="entry name" value="Cyt_c_oxidase_monohaem-su/FixO"/>
</dbReference>
<evidence type="ECO:0000256" key="7">
    <source>
        <dbReference type="ARBA" id="ARBA00022617"/>
    </source>
</evidence>
<proteinExistence type="inferred from homology"/>
<feature type="transmembrane region" description="Helical" evidence="20">
    <location>
        <begin position="364"/>
        <end position="388"/>
    </location>
</feature>
<keyword evidence="7 18" id="KW-0349">Heme</keyword>
<dbReference type="PROSITE" id="PS00077">
    <property type="entry name" value="COX1_CUB"/>
    <property type="match status" value="1"/>
</dbReference>
<dbReference type="PROSITE" id="PS50855">
    <property type="entry name" value="COX1"/>
    <property type="match status" value="1"/>
</dbReference>
<dbReference type="InterPro" id="IPR004677">
    <property type="entry name" value="Cyt_c_oxidase_cbb3_su1"/>
</dbReference>
<keyword evidence="5 19" id="KW-0813">Transport</keyword>
<evidence type="ECO:0000259" key="21">
    <source>
        <dbReference type="PROSITE" id="PS50855"/>
    </source>
</evidence>
<dbReference type="SUPFAM" id="SSF46626">
    <property type="entry name" value="Cytochrome c"/>
    <property type="match status" value="1"/>
</dbReference>
<evidence type="ECO:0000259" key="22">
    <source>
        <dbReference type="PROSITE" id="PS51007"/>
    </source>
</evidence>
<evidence type="ECO:0000256" key="14">
    <source>
        <dbReference type="ARBA" id="ARBA00023004"/>
    </source>
</evidence>
<dbReference type="InterPro" id="IPR023616">
    <property type="entry name" value="Cyt_c_oxase-like_su1_dom"/>
</dbReference>
<dbReference type="KEGG" id="spir:CWM47_21910"/>
<feature type="transmembrane region" description="Helical" evidence="20">
    <location>
        <begin position="115"/>
        <end position="138"/>
    </location>
</feature>
<evidence type="ECO:0000313" key="23">
    <source>
        <dbReference type="EMBL" id="AUD04263.1"/>
    </source>
</evidence>
<dbReference type="InterPro" id="IPR036927">
    <property type="entry name" value="Cyt_c_oxase-like_su1_sf"/>
</dbReference>
<feature type="transmembrane region" description="Helical" evidence="20">
    <location>
        <begin position="296"/>
        <end position="316"/>
    </location>
</feature>
<keyword evidence="10 18" id="KW-0479">Metal-binding</keyword>
<name>A0A2K8Z318_9BACT</name>
<evidence type="ECO:0000256" key="17">
    <source>
        <dbReference type="ARBA" id="ARBA00047816"/>
    </source>
</evidence>
<keyword evidence="16 20" id="KW-0472">Membrane</keyword>
<feature type="binding site" evidence="18">
    <location>
        <position position="229"/>
    </location>
    <ligand>
        <name>Cu cation</name>
        <dbReference type="ChEBI" id="CHEBI:23378"/>
        <label>B</label>
    </ligand>
</feature>
<keyword evidence="11" id="KW-1278">Translocase</keyword>
<keyword evidence="12 19" id="KW-0249">Electron transport</keyword>
<dbReference type="RefSeq" id="WP_100990329.1">
    <property type="nucleotide sequence ID" value="NZ_CP025096.1"/>
</dbReference>
<dbReference type="GO" id="GO:0005886">
    <property type="term" value="C:plasma membrane"/>
    <property type="evidence" value="ECO:0007669"/>
    <property type="project" value="UniProtKB-SubCell"/>
</dbReference>
<gene>
    <name evidence="23" type="ORF">CWM47_21910</name>
</gene>
<evidence type="ECO:0000256" key="15">
    <source>
        <dbReference type="ARBA" id="ARBA00023008"/>
    </source>
</evidence>
<keyword evidence="6" id="KW-1003">Cell membrane</keyword>
<dbReference type="EMBL" id="CP025096">
    <property type="protein sequence ID" value="AUD04263.1"/>
    <property type="molecule type" value="Genomic_DNA"/>
</dbReference>
<feature type="binding site" description="axial binding residue" evidence="18">
    <location>
        <position position="369"/>
    </location>
    <ligand>
        <name>heme b</name>
        <dbReference type="ChEBI" id="CHEBI:60344"/>
        <label>1; low-spin</label>
    </ligand>
    <ligandPart>
        <name>Fe</name>
        <dbReference type="ChEBI" id="CHEBI:18248"/>
    </ligandPart>
</feature>
<feature type="domain" description="Cytochrome c" evidence="22">
    <location>
        <begin position="558"/>
        <end position="721"/>
    </location>
</feature>
<evidence type="ECO:0000256" key="5">
    <source>
        <dbReference type="ARBA" id="ARBA00022448"/>
    </source>
</evidence>
<dbReference type="PANTHER" id="PTHR10422:SF29">
    <property type="entry name" value="CYTOCHROME C OXIDASE SUBUNIT 1 HOMOLOG, BACTEROID"/>
    <property type="match status" value="1"/>
</dbReference>
<evidence type="ECO:0000256" key="12">
    <source>
        <dbReference type="ARBA" id="ARBA00022982"/>
    </source>
</evidence>
<dbReference type="EC" id="7.1.1.9" evidence="4"/>
<evidence type="ECO:0000313" key="24">
    <source>
        <dbReference type="Proteomes" id="UP000232883"/>
    </source>
</evidence>
<dbReference type="InterPro" id="IPR000883">
    <property type="entry name" value="Cyt_C_Oxase_1"/>
</dbReference>
<comment type="similarity">
    <text evidence="19">Belongs to the heme-copper respiratory oxidase family.</text>
</comment>
<dbReference type="Gene3D" id="1.10.760.10">
    <property type="entry name" value="Cytochrome c-like domain"/>
    <property type="match status" value="1"/>
</dbReference>
<comment type="pathway">
    <text evidence="3">Energy metabolism; oxidative phosphorylation.</text>
</comment>
<feature type="binding site" evidence="18">
    <location>
        <position position="280"/>
    </location>
    <ligand>
        <name>Cu cation</name>
        <dbReference type="ChEBI" id="CHEBI:23378"/>
        <label>B</label>
    </ligand>
</feature>
<feature type="transmembrane region" description="Helical" evidence="20">
    <location>
        <begin position="259"/>
        <end position="276"/>
    </location>
</feature>
<dbReference type="InterPro" id="IPR023615">
    <property type="entry name" value="Cyt_c_Oxase_su1_BS"/>
</dbReference>
<evidence type="ECO:0000256" key="8">
    <source>
        <dbReference type="ARBA" id="ARBA00022660"/>
    </source>
</evidence>
<feature type="transmembrane region" description="Helical" evidence="20">
    <location>
        <begin position="400"/>
        <end position="422"/>
    </location>
</feature>
<dbReference type="InterPro" id="IPR009056">
    <property type="entry name" value="Cyt_c-like_dom"/>
</dbReference>
<keyword evidence="8 19" id="KW-0679">Respiratory chain</keyword>
<feature type="transmembrane region" description="Helical" evidence="20">
    <location>
        <begin position="460"/>
        <end position="478"/>
    </location>
</feature>
<feature type="binding site" evidence="18">
    <location>
        <position position="279"/>
    </location>
    <ligand>
        <name>Cu cation</name>
        <dbReference type="ChEBI" id="CHEBI:23378"/>
        <label>B</label>
    </ligand>
</feature>
<dbReference type="AlphaFoldDB" id="A0A2K8Z318"/>
<sequence length="732" mass="82726">MNVSQKPPTIISSDRTQLGKADTPPVEYFAYDNTTVRNFAIATIIWGVIGMLVGVIIASQLFAPAANLGNQYTTFGRIRPLHTNAVIFAFVGNAIFMGVYYSLQRLCKARMFSDVLSKIHFWGWQAIIVSAVLTLPLGLTTSHEYAELEWPIDIAITLIWVVFGINMFGTIIKRRERHLYVAIWFYISTFVTIAVLHIVNSFEMPVSLFKSYYLYAGVQDALVQWWYGHNAVAFFLTTPFLGMMYYFLPKMAKRPVYSYKLSILHFWALIFLYIWAGPHHLLYSSLPDWAQSLGTAFSIMLIAPSWGGMINGLLTLRGAWDKVREDTILKFMVVGVTAYGMATFEGPLLSLKNVNAIGHFTDWIVAHVHVGALGWNGFLVFAILYWLIPRIYRTELYSKKLMAIHFWIATLGILFYAVPMYISGFTQGMMWKEFTAEGVLKYPNFLETTLQLLPMHMMRAFGGTLYLTGAILMAVNIFKTMAAGKLVANEAAEAPALAVAYVPTGGDTFWHRWLERKPIPFLIGSLVVILIGSMIELIPTFMVQSNVPTISAVQPYTALEVQGRDLYIREGCVNCHSQMVRPFRSETERYGEYSKAGEFVYDHPFLWGSKRTGPDLHRIGGKYPDSWHYHHMREPTSMSPGSIMPPYPWLLEQKLDVSNTSDKLAALRKVGVPYSDFTVYNANVELEKQAKGVSDQLAKDGIKVAPDKEIVALIGYLQRLGTDIKKMETSQK</sequence>
<accession>A0A2K8Z318</accession>
<feature type="transmembrane region" description="Helical" evidence="20">
    <location>
        <begin position="328"/>
        <end position="344"/>
    </location>
</feature>
<organism evidence="23 24">
    <name type="scientific">Spirosoma pollinicola</name>
    <dbReference type="NCBI Taxonomy" id="2057025"/>
    <lineage>
        <taxon>Bacteria</taxon>
        <taxon>Pseudomonadati</taxon>
        <taxon>Bacteroidota</taxon>
        <taxon>Cytophagia</taxon>
        <taxon>Cytophagales</taxon>
        <taxon>Cytophagaceae</taxon>
        <taxon>Spirosoma</taxon>
    </lineage>
</organism>
<feature type="transmembrane region" description="Helical" evidence="20">
    <location>
        <begin position="519"/>
        <end position="542"/>
    </location>
</feature>
<dbReference type="Pfam" id="PF00115">
    <property type="entry name" value="COX1"/>
    <property type="match status" value="1"/>
</dbReference>
<dbReference type="InterPro" id="IPR036909">
    <property type="entry name" value="Cyt_c-like_dom_sf"/>
</dbReference>
<evidence type="ECO:0000256" key="13">
    <source>
        <dbReference type="ARBA" id="ARBA00022989"/>
    </source>
</evidence>
<comment type="cofactor">
    <cofactor evidence="1">
        <name>heme b</name>
        <dbReference type="ChEBI" id="CHEBI:60344"/>
    </cofactor>
</comment>
<comment type="cofactor">
    <cofactor evidence="18">
        <name>heme</name>
        <dbReference type="ChEBI" id="CHEBI:30413"/>
    </cofactor>
    <text evidence="18">Binds 2 heme groups per subunit, denoted as high- and low-spin.</text>
</comment>
<feature type="transmembrane region" description="Helical" evidence="20">
    <location>
        <begin position="225"/>
        <end position="247"/>
    </location>
</feature>
<dbReference type="GO" id="GO:0009060">
    <property type="term" value="P:aerobic respiration"/>
    <property type="evidence" value="ECO:0007669"/>
    <property type="project" value="InterPro"/>
</dbReference>
<dbReference type="NCBIfam" id="TIGR00781">
    <property type="entry name" value="ccoO"/>
    <property type="match status" value="1"/>
</dbReference>
<dbReference type="GO" id="GO:0004129">
    <property type="term" value="F:cytochrome-c oxidase activity"/>
    <property type="evidence" value="ECO:0007669"/>
    <property type="project" value="UniProtKB-EC"/>
</dbReference>
<dbReference type="PROSITE" id="PS51007">
    <property type="entry name" value="CYTC"/>
    <property type="match status" value="1"/>
</dbReference>
<comment type="subcellular location">
    <subcellularLocation>
        <location evidence="2">Cell membrane</location>
        <topology evidence="2">Multi-pass membrane protein</topology>
    </subcellularLocation>
</comment>
<keyword evidence="9 19" id="KW-0812">Transmembrane</keyword>
<dbReference type="SUPFAM" id="SSF81442">
    <property type="entry name" value="Cytochrome c oxidase subunit I-like"/>
    <property type="match status" value="1"/>
</dbReference>
<evidence type="ECO:0000256" key="2">
    <source>
        <dbReference type="ARBA" id="ARBA00004651"/>
    </source>
</evidence>
<evidence type="ECO:0000256" key="19">
    <source>
        <dbReference type="RuleBase" id="RU000370"/>
    </source>
</evidence>
<evidence type="ECO:0000256" key="3">
    <source>
        <dbReference type="ARBA" id="ARBA00004673"/>
    </source>
</evidence>
<reference evidence="23 24" key="1">
    <citation type="submission" date="2017-11" db="EMBL/GenBank/DDBJ databases">
        <title>Taxonomic description and genome sequences of Spirosoma HA7 sp. nov., isolated from pollen microhabitat of Corylus avellana.</title>
        <authorList>
            <person name="Ambika Manirajan B."/>
            <person name="Suarez C."/>
            <person name="Ratering S."/>
            <person name="Geissler-Plaum R."/>
            <person name="Cardinale M."/>
            <person name="Sylvia S."/>
        </authorList>
    </citation>
    <scope>NUCLEOTIDE SEQUENCE [LARGE SCALE GENOMIC DNA]</scope>
    <source>
        <strain evidence="23 24">HA7</strain>
    </source>
</reference>
<dbReference type="Gene3D" id="1.20.210.10">
    <property type="entry name" value="Cytochrome c oxidase-like, subunit I domain"/>
    <property type="match status" value="1"/>
</dbReference>
<dbReference type="GO" id="GO:0046872">
    <property type="term" value="F:metal ion binding"/>
    <property type="evidence" value="ECO:0007669"/>
    <property type="project" value="UniProtKB-KW"/>
</dbReference>
<dbReference type="Pfam" id="PF02433">
    <property type="entry name" value="FixO"/>
    <property type="match status" value="1"/>
</dbReference>
<feature type="transmembrane region" description="Helical" evidence="20">
    <location>
        <begin position="150"/>
        <end position="172"/>
    </location>
</feature>
<feature type="transmembrane region" description="Helical" evidence="20">
    <location>
        <begin position="39"/>
        <end position="63"/>
    </location>
</feature>
<feature type="binding site" description="axial binding residue" evidence="18">
    <location>
        <position position="82"/>
    </location>
    <ligand>
        <name>heme b</name>
        <dbReference type="ChEBI" id="CHEBI:60344"/>
        <label>1; low-spin</label>
    </ligand>
    <ligandPart>
        <name>Fe</name>
        <dbReference type="ChEBI" id="CHEBI:18248"/>
    </ligandPart>
</feature>
<evidence type="ECO:0000256" key="18">
    <source>
        <dbReference type="PIRSR" id="PIRSR604677-50"/>
    </source>
</evidence>
<protein>
    <recommendedName>
        <fullName evidence="4">cytochrome-c oxidase</fullName>
        <ecNumber evidence="4">7.1.1.9</ecNumber>
    </recommendedName>
</protein>
<dbReference type="NCBIfam" id="TIGR00780">
    <property type="entry name" value="ccoN"/>
    <property type="match status" value="1"/>
</dbReference>
<evidence type="ECO:0000256" key="16">
    <source>
        <dbReference type="ARBA" id="ARBA00023136"/>
    </source>
</evidence>
<keyword evidence="15" id="KW-0186">Copper</keyword>
<comment type="cofactor">
    <cofactor evidence="18">
        <name>Cu(2+)</name>
        <dbReference type="ChEBI" id="CHEBI:29036"/>
    </cofactor>
    <text evidence="18">Binds 1 copper ion per subunit, denoted as copper B.</text>
</comment>
<feature type="transmembrane region" description="Helical" evidence="20">
    <location>
        <begin position="179"/>
        <end position="199"/>
    </location>
</feature>
<dbReference type="Proteomes" id="UP000232883">
    <property type="component" value="Chromosome"/>
</dbReference>
<evidence type="ECO:0000256" key="10">
    <source>
        <dbReference type="ARBA" id="ARBA00022723"/>
    </source>
</evidence>
<dbReference type="GO" id="GO:0020037">
    <property type="term" value="F:heme binding"/>
    <property type="evidence" value="ECO:0007669"/>
    <property type="project" value="InterPro"/>
</dbReference>
<dbReference type="PANTHER" id="PTHR10422">
    <property type="entry name" value="CYTOCHROME C OXIDASE SUBUNIT 1"/>
    <property type="match status" value="1"/>
</dbReference>
<keyword evidence="24" id="KW-1185">Reference proteome</keyword>
<feature type="binding site" description="axial binding residue" evidence="18">
    <location>
        <position position="367"/>
    </location>
    <ligand>
        <name>heme b</name>
        <dbReference type="ChEBI" id="CHEBI:60344"/>
        <label>2; high-spin</label>
    </ligand>
    <ligandPart>
        <name>Fe</name>
        <dbReference type="ChEBI" id="CHEBI:18248"/>
    </ligandPart>
</feature>
<evidence type="ECO:0000256" key="20">
    <source>
        <dbReference type="SAM" id="Phobius"/>
    </source>
</evidence>
<keyword evidence="14 18" id="KW-0408">Iron</keyword>
<comment type="catalytic activity">
    <reaction evidence="17">
        <text>4 Fe(II)-[cytochrome c] + O2 + 8 H(+)(in) = 4 Fe(III)-[cytochrome c] + 2 H2O + 4 H(+)(out)</text>
        <dbReference type="Rhea" id="RHEA:11436"/>
        <dbReference type="Rhea" id="RHEA-COMP:10350"/>
        <dbReference type="Rhea" id="RHEA-COMP:14399"/>
        <dbReference type="ChEBI" id="CHEBI:15377"/>
        <dbReference type="ChEBI" id="CHEBI:15378"/>
        <dbReference type="ChEBI" id="CHEBI:15379"/>
        <dbReference type="ChEBI" id="CHEBI:29033"/>
        <dbReference type="ChEBI" id="CHEBI:29034"/>
        <dbReference type="EC" id="7.1.1.9"/>
    </reaction>
</comment>
<feature type="domain" description="Cytochrome oxidase subunit I profile" evidence="21">
    <location>
        <begin position="39"/>
        <end position="506"/>
    </location>
</feature>
<dbReference type="GO" id="GO:0015990">
    <property type="term" value="P:electron transport coupled proton transport"/>
    <property type="evidence" value="ECO:0007669"/>
    <property type="project" value="TreeGrafter"/>
</dbReference>
<evidence type="ECO:0000256" key="1">
    <source>
        <dbReference type="ARBA" id="ARBA00001970"/>
    </source>
</evidence>
<evidence type="ECO:0000256" key="6">
    <source>
        <dbReference type="ARBA" id="ARBA00022475"/>
    </source>
</evidence>
<keyword evidence="13 20" id="KW-1133">Transmembrane helix</keyword>
<evidence type="ECO:0000256" key="4">
    <source>
        <dbReference type="ARBA" id="ARBA00012949"/>
    </source>
</evidence>
<feature type="transmembrane region" description="Helical" evidence="20">
    <location>
        <begin position="83"/>
        <end position="103"/>
    </location>
</feature>
<dbReference type="OrthoDB" id="9806838at2"/>